<proteinExistence type="predicted"/>
<feature type="region of interest" description="Disordered" evidence="1">
    <location>
        <begin position="66"/>
        <end position="98"/>
    </location>
</feature>
<gene>
    <name evidence="2" type="ORF">EYF80_018496</name>
</gene>
<comment type="caution">
    <text evidence="2">The sequence shown here is derived from an EMBL/GenBank/DDBJ whole genome shotgun (WGS) entry which is preliminary data.</text>
</comment>
<keyword evidence="3" id="KW-1185">Reference proteome</keyword>
<protein>
    <submittedName>
        <fullName evidence="2">Uncharacterized protein</fullName>
    </submittedName>
</protein>
<organism evidence="2 3">
    <name type="scientific">Liparis tanakae</name>
    <name type="common">Tanaka's snailfish</name>
    <dbReference type="NCBI Taxonomy" id="230148"/>
    <lineage>
        <taxon>Eukaryota</taxon>
        <taxon>Metazoa</taxon>
        <taxon>Chordata</taxon>
        <taxon>Craniata</taxon>
        <taxon>Vertebrata</taxon>
        <taxon>Euteleostomi</taxon>
        <taxon>Actinopterygii</taxon>
        <taxon>Neopterygii</taxon>
        <taxon>Teleostei</taxon>
        <taxon>Neoteleostei</taxon>
        <taxon>Acanthomorphata</taxon>
        <taxon>Eupercaria</taxon>
        <taxon>Perciformes</taxon>
        <taxon>Cottioidei</taxon>
        <taxon>Cottales</taxon>
        <taxon>Liparidae</taxon>
        <taxon>Liparis</taxon>
    </lineage>
</organism>
<reference evidence="2 3" key="1">
    <citation type="submission" date="2019-03" db="EMBL/GenBank/DDBJ databases">
        <title>First draft genome of Liparis tanakae, snailfish: a comprehensive survey of snailfish specific genes.</title>
        <authorList>
            <person name="Kim W."/>
            <person name="Song I."/>
            <person name="Jeong J.-H."/>
            <person name="Kim D."/>
            <person name="Kim S."/>
            <person name="Ryu S."/>
            <person name="Song J.Y."/>
            <person name="Lee S.K."/>
        </authorList>
    </citation>
    <scope>NUCLEOTIDE SEQUENCE [LARGE SCALE GENOMIC DNA]</scope>
    <source>
        <tissue evidence="2">Muscle</tissue>
    </source>
</reference>
<evidence type="ECO:0000313" key="2">
    <source>
        <dbReference type="EMBL" id="TNN71294.1"/>
    </source>
</evidence>
<feature type="compositionally biased region" description="Polar residues" evidence="1">
    <location>
        <begin position="89"/>
        <end position="98"/>
    </location>
</feature>
<name>A0A4Z2I1X2_9TELE</name>
<dbReference type="EMBL" id="SRLO01000152">
    <property type="protein sequence ID" value="TNN71294.1"/>
    <property type="molecule type" value="Genomic_DNA"/>
</dbReference>
<sequence>MSPIITTESCLGNLGNLAVDEAIMWLYCCAAKDDTVADRQRLYLVSQYCAEWTSWLSSKTLPQGRLMRRQGTTTTTTTTTKPPCKYTTEPVNNLHAST</sequence>
<dbReference type="Proteomes" id="UP000314294">
    <property type="component" value="Unassembled WGS sequence"/>
</dbReference>
<accession>A0A4Z2I1X2</accession>
<evidence type="ECO:0000313" key="3">
    <source>
        <dbReference type="Proteomes" id="UP000314294"/>
    </source>
</evidence>
<evidence type="ECO:0000256" key="1">
    <source>
        <dbReference type="SAM" id="MobiDB-lite"/>
    </source>
</evidence>
<dbReference type="AlphaFoldDB" id="A0A4Z2I1X2"/>